<protein>
    <recommendedName>
        <fullName evidence="12 13">Ribokinase</fullName>
        <shortName evidence="12">RK</shortName>
        <ecNumber evidence="12 13">2.7.1.15</ecNumber>
    </recommendedName>
</protein>
<evidence type="ECO:0000256" key="4">
    <source>
        <dbReference type="ARBA" id="ARBA00022723"/>
    </source>
</evidence>
<reference evidence="15 16" key="1">
    <citation type="journal article" date="2017" name="Front. Microbiol.">
        <title>Genomic Characterization of Dairy Associated Leuconostoc Species and Diversity of Leuconostocs in Undefined Mixed Mesophilic Starter Cultures.</title>
        <authorList>
            <person name="Frantzen C.A."/>
            <person name="Kot W."/>
            <person name="Pedersen T.B."/>
            <person name="Ardo Y.M."/>
            <person name="Broadbent J.R."/>
            <person name="Neve H."/>
            <person name="Hansen L.H."/>
            <person name="Dal Bello F."/>
            <person name="Ostlie H.M."/>
            <person name="Kleppen H.P."/>
            <person name="Vogensen F.K."/>
            <person name="Holo H."/>
        </authorList>
    </citation>
    <scope>NUCLEOTIDE SEQUENCE [LARGE SCALE GENOMIC DNA]</scope>
    <source>
        <strain evidence="15 16">LMGCF08</strain>
    </source>
</reference>
<evidence type="ECO:0000256" key="1">
    <source>
        <dbReference type="ARBA" id="ARBA00005380"/>
    </source>
</evidence>
<comment type="subunit">
    <text evidence="12">Homodimer.</text>
</comment>
<comment type="activity regulation">
    <text evidence="12">Activated by a monovalent cation that binds near, but not in, the active site. The most likely occupant of the site in vivo is potassium. Ion binding induces a conformational change that may alter substrate affinity.</text>
</comment>
<organism evidence="15 16">
    <name type="scientific">Leuconostoc pseudomesenteroides</name>
    <dbReference type="NCBI Taxonomy" id="33968"/>
    <lineage>
        <taxon>Bacteria</taxon>
        <taxon>Bacillati</taxon>
        <taxon>Bacillota</taxon>
        <taxon>Bacilli</taxon>
        <taxon>Lactobacillales</taxon>
        <taxon>Lactobacillaceae</taxon>
        <taxon>Leuconostoc</taxon>
    </lineage>
</organism>
<feature type="binding site" evidence="12">
    <location>
        <begin position="42"/>
        <end position="46"/>
    </location>
    <ligand>
        <name>substrate</name>
    </ligand>
</feature>
<comment type="cofactor">
    <cofactor evidence="12">
        <name>Mg(2+)</name>
        <dbReference type="ChEBI" id="CHEBI:18420"/>
    </cofactor>
    <text evidence="12">Requires a divalent cation, most likely magnesium in vivo, as an electrophilic catalyst to aid phosphoryl group transfer. It is the chelate of the metal and the nucleotide that is the actual substrate.</text>
</comment>
<evidence type="ECO:0000256" key="11">
    <source>
        <dbReference type="ARBA" id="ARBA00051363"/>
    </source>
</evidence>
<dbReference type="GO" id="GO:0046872">
    <property type="term" value="F:metal ion binding"/>
    <property type="evidence" value="ECO:0007669"/>
    <property type="project" value="UniProtKB-KW"/>
</dbReference>
<dbReference type="CDD" id="cd01174">
    <property type="entry name" value="ribokinase"/>
    <property type="match status" value="1"/>
</dbReference>
<feature type="binding site" evidence="12">
    <location>
        <begin position="254"/>
        <end position="255"/>
    </location>
    <ligand>
        <name>ATP</name>
        <dbReference type="ChEBI" id="CHEBI:30616"/>
    </ligand>
</feature>
<dbReference type="Pfam" id="PF00294">
    <property type="entry name" value="PfkB"/>
    <property type="match status" value="1"/>
</dbReference>
<feature type="binding site" evidence="12">
    <location>
        <begin position="222"/>
        <end position="227"/>
    </location>
    <ligand>
        <name>ATP</name>
        <dbReference type="ChEBI" id="CHEBI:30616"/>
    </ligand>
</feature>
<dbReference type="FunFam" id="3.40.1190.20:FF:000010">
    <property type="entry name" value="Ribokinase"/>
    <property type="match status" value="1"/>
</dbReference>
<evidence type="ECO:0000256" key="12">
    <source>
        <dbReference type="HAMAP-Rule" id="MF_01987"/>
    </source>
</evidence>
<comment type="similarity">
    <text evidence="12">Belongs to the carbohydrate kinase PfkB family. Ribokinase subfamily.</text>
</comment>
<feature type="binding site" evidence="12">
    <location>
        <position position="290"/>
    </location>
    <ligand>
        <name>K(+)</name>
        <dbReference type="ChEBI" id="CHEBI:29103"/>
    </ligand>
</feature>
<comment type="catalytic activity">
    <reaction evidence="11">
        <text>2-deoxy-D-ribose + ATP = 2-deoxy-D-ribose 5-phosphate + ADP + H(+)</text>
        <dbReference type="Rhea" id="RHEA:30871"/>
        <dbReference type="ChEBI" id="CHEBI:15378"/>
        <dbReference type="ChEBI" id="CHEBI:30616"/>
        <dbReference type="ChEBI" id="CHEBI:62877"/>
        <dbReference type="ChEBI" id="CHEBI:90761"/>
        <dbReference type="ChEBI" id="CHEBI:456216"/>
        <dbReference type="EC" id="2.7.1.229"/>
    </reaction>
    <physiologicalReaction direction="left-to-right" evidence="11">
        <dbReference type="Rhea" id="RHEA:30872"/>
    </physiologicalReaction>
</comment>
<dbReference type="InterPro" id="IPR011611">
    <property type="entry name" value="PfkB_dom"/>
</dbReference>
<dbReference type="EMBL" id="MPLS01000021">
    <property type="protein sequence ID" value="ORI97574.1"/>
    <property type="molecule type" value="Genomic_DNA"/>
</dbReference>
<dbReference type="EC" id="2.7.1.15" evidence="12 13"/>
<feature type="binding site" evidence="12">
    <location>
        <begin position="14"/>
        <end position="16"/>
    </location>
    <ligand>
        <name>substrate</name>
    </ligand>
</feature>
<name>A0A1X0VD61_LEUPS</name>
<feature type="binding site" evidence="12">
    <location>
        <position position="294"/>
    </location>
    <ligand>
        <name>K(+)</name>
        <dbReference type="ChEBI" id="CHEBI:29103"/>
    </ligand>
</feature>
<keyword evidence="2 12" id="KW-0963">Cytoplasm</keyword>
<keyword evidence="4 12" id="KW-0479">Metal-binding</keyword>
<keyword evidence="6 12" id="KW-0418">Kinase</keyword>
<comment type="catalytic activity">
    <reaction evidence="12">
        <text>D-ribose + ATP = D-ribose 5-phosphate + ADP + H(+)</text>
        <dbReference type="Rhea" id="RHEA:13697"/>
        <dbReference type="ChEBI" id="CHEBI:15378"/>
        <dbReference type="ChEBI" id="CHEBI:30616"/>
        <dbReference type="ChEBI" id="CHEBI:47013"/>
        <dbReference type="ChEBI" id="CHEBI:78346"/>
        <dbReference type="ChEBI" id="CHEBI:456216"/>
        <dbReference type="EC" id="2.7.1.15"/>
    </reaction>
</comment>
<dbReference type="NCBIfam" id="TIGR02152">
    <property type="entry name" value="D_ribokin_bact"/>
    <property type="match status" value="1"/>
</dbReference>
<evidence type="ECO:0000256" key="2">
    <source>
        <dbReference type="ARBA" id="ARBA00022490"/>
    </source>
</evidence>
<evidence type="ECO:0000256" key="8">
    <source>
        <dbReference type="ARBA" id="ARBA00022842"/>
    </source>
</evidence>
<feature type="binding site" evidence="12">
    <location>
        <position position="279"/>
    </location>
    <ligand>
        <name>ATP</name>
        <dbReference type="ChEBI" id="CHEBI:30616"/>
    </ligand>
</feature>
<feature type="binding site" evidence="12">
    <location>
        <position position="251"/>
    </location>
    <ligand>
        <name>K(+)</name>
        <dbReference type="ChEBI" id="CHEBI:29103"/>
    </ligand>
</feature>
<keyword evidence="7 12" id="KW-0067">ATP-binding</keyword>
<evidence type="ECO:0000256" key="10">
    <source>
        <dbReference type="ARBA" id="ARBA00023277"/>
    </source>
</evidence>
<dbReference type="UniPathway" id="UPA00916">
    <property type="reaction ID" value="UER00889"/>
</dbReference>
<dbReference type="Proteomes" id="UP000192288">
    <property type="component" value="Unassembled WGS sequence"/>
</dbReference>
<evidence type="ECO:0000256" key="7">
    <source>
        <dbReference type="ARBA" id="ARBA00022840"/>
    </source>
</evidence>
<feature type="binding site" evidence="12">
    <location>
        <position position="142"/>
    </location>
    <ligand>
        <name>substrate</name>
    </ligand>
</feature>
<dbReference type="PROSITE" id="PS00584">
    <property type="entry name" value="PFKB_KINASES_2"/>
    <property type="match status" value="1"/>
</dbReference>
<keyword evidence="5 12" id="KW-0547">Nucleotide-binding</keyword>
<dbReference type="PANTHER" id="PTHR10584">
    <property type="entry name" value="SUGAR KINASE"/>
    <property type="match status" value="1"/>
</dbReference>
<dbReference type="eggNOG" id="COG0524">
    <property type="taxonomic scope" value="Bacteria"/>
</dbReference>
<dbReference type="SUPFAM" id="SSF53613">
    <property type="entry name" value="Ribokinase-like"/>
    <property type="match status" value="1"/>
</dbReference>
<feature type="binding site" evidence="12">
    <location>
        <position position="186"/>
    </location>
    <ligand>
        <name>ATP</name>
        <dbReference type="ChEBI" id="CHEBI:30616"/>
    </ligand>
</feature>
<comment type="similarity">
    <text evidence="1">Belongs to the carbohydrate kinase pfkB family.</text>
</comment>
<comment type="pathway">
    <text evidence="12">Carbohydrate metabolism; D-ribose degradation; D-ribose 5-phosphate from beta-D-ribopyranose: step 2/2.</text>
</comment>
<comment type="caution">
    <text evidence="12">Lacks conserved residue(s) required for the propagation of feature annotation.</text>
</comment>
<feature type="binding site" evidence="12">
    <location>
        <position position="288"/>
    </location>
    <ligand>
        <name>K(+)</name>
        <dbReference type="ChEBI" id="CHEBI:29103"/>
    </ligand>
</feature>
<dbReference type="GO" id="GO:0004747">
    <property type="term" value="F:ribokinase activity"/>
    <property type="evidence" value="ECO:0007669"/>
    <property type="project" value="UniProtKB-UniRule"/>
</dbReference>
<dbReference type="STRING" id="33968.BMS77_07020"/>
<proteinExistence type="inferred from homology"/>
<dbReference type="GO" id="GO:0005524">
    <property type="term" value="F:ATP binding"/>
    <property type="evidence" value="ECO:0007669"/>
    <property type="project" value="UniProtKB-UniRule"/>
</dbReference>
<comment type="subcellular location">
    <subcellularLocation>
        <location evidence="12">Cytoplasm</location>
    </subcellularLocation>
</comment>
<keyword evidence="10 12" id="KW-0119">Carbohydrate metabolism</keyword>
<dbReference type="InterPro" id="IPR029056">
    <property type="entry name" value="Ribokinase-like"/>
</dbReference>
<dbReference type="RefSeq" id="WP_080519391.1">
    <property type="nucleotide sequence ID" value="NZ_MPLS01000021.1"/>
</dbReference>
<evidence type="ECO:0000256" key="9">
    <source>
        <dbReference type="ARBA" id="ARBA00022958"/>
    </source>
</evidence>
<gene>
    <name evidence="12" type="primary">rbsK</name>
    <name evidence="15" type="ORF">BMR96_06530</name>
</gene>
<evidence type="ECO:0000313" key="16">
    <source>
        <dbReference type="Proteomes" id="UP000192288"/>
    </source>
</evidence>
<dbReference type="PANTHER" id="PTHR10584:SF166">
    <property type="entry name" value="RIBOKINASE"/>
    <property type="match status" value="1"/>
</dbReference>
<dbReference type="PRINTS" id="PR00990">
    <property type="entry name" value="RIBOKINASE"/>
</dbReference>
<feature type="binding site" evidence="12">
    <location>
        <position position="285"/>
    </location>
    <ligand>
        <name>K(+)</name>
        <dbReference type="ChEBI" id="CHEBI:29103"/>
    </ligand>
</feature>
<feature type="active site" description="Proton acceptor" evidence="12">
    <location>
        <position position="255"/>
    </location>
</feature>
<feature type="domain" description="Carbohydrate kinase PfkB" evidence="14">
    <location>
        <begin position="6"/>
        <end position="296"/>
    </location>
</feature>
<evidence type="ECO:0000256" key="3">
    <source>
        <dbReference type="ARBA" id="ARBA00022679"/>
    </source>
</evidence>
<dbReference type="AlphaFoldDB" id="A0A1X0VD61"/>
<dbReference type="GO" id="GO:0019303">
    <property type="term" value="P:D-ribose catabolic process"/>
    <property type="evidence" value="ECO:0007669"/>
    <property type="project" value="UniProtKB-UniRule"/>
</dbReference>
<feature type="binding site" evidence="12">
    <location>
        <position position="249"/>
    </location>
    <ligand>
        <name>K(+)</name>
        <dbReference type="ChEBI" id="CHEBI:29103"/>
    </ligand>
</feature>
<dbReference type="InterPro" id="IPR002139">
    <property type="entry name" value="Ribo/fructo_kinase"/>
</dbReference>
<sequence length="308" mass="32771">MVKDIDVLVIGSNVMDLISYVERLPHKGETVEAPSFEMGFGGKGANQAVAASRLGARVAMLTCVGNDGFGVKTRANFVANHIDISGVLTGNQGNGVAPIFVESNGDNRILIVQGANTELTPEVLLDKIDLIKQAKVIVLQQEIPMPTNIKAIHLAKKYNIPIIYNPAPAHKLPLDVLQMVDYLIPNESELTAITNMPVSTVQETKSAARRLLSFGVANVIVTMGERGALWMTAGQKETLVDGQNVNAIDTTGAGDAFVGAFAHYFAQGESLDAAIAQANAYAALSVMARGTQKSYPNICSHVTKEVQA</sequence>
<keyword evidence="9 12" id="KW-0630">Potassium</keyword>
<evidence type="ECO:0000256" key="5">
    <source>
        <dbReference type="ARBA" id="ARBA00022741"/>
    </source>
</evidence>
<comment type="function">
    <text evidence="12">Catalyzes the phosphorylation of ribose at O-5 in a reaction requiring ATP and magnesium. The resulting D-ribose-5-phosphate can then be used either for sythesis of nucleotides, histidine, and tryptophan, or as a component of the pentose phosphate pathway.</text>
</comment>
<evidence type="ECO:0000259" key="14">
    <source>
        <dbReference type="Pfam" id="PF00294"/>
    </source>
</evidence>
<feature type="binding site" evidence="12">
    <location>
        <position position="255"/>
    </location>
    <ligand>
        <name>substrate</name>
    </ligand>
</feature>
<dbReference type="GO" id="GO:0005829">
    <property type="term" value="C:cytosol"/>
    <property type="evidence" value="ECO:0007669"/>
    <property type="project" value="TreeGrafter"/>
</dbReference>
<dbReference type="InterPro" id="IPR002173">
    <property type="entry name" value="Carboh/pur_kinase_PfkB_CS"/>
</dbReference>
<keyword evidence="8 12" id="KW-0460">Magnesium</keyword>
<evidence type="ECO:0000256" key="13">
    <source>
        <dbReference type="NCBIfam" id="TIGR02152"/>
    </source>
</evidence>
<dbReference type="InterPro" id="IPR011877">
    <property type="entry name" value="Ribokinase"/>
</dbReference>
<dbReference type="Gene3D" id="3.40.1190.20">
    <property type="match status" value="1"/>
</dbReference>
<dbReference type="HAMAP" id="MF_01987">
    <property type="entry name" value="Ribokinase"/>
    <property type="match status" value="1"/>
</dbReference>
<comment type="caution">
    <text evidence="15">The sequence shown here is derived from an EMBL/GenBank/DDBJ whole genome shotgun (WGS) entry which is preliminary data.</text>
</comment>
<accession>A0A1X0VD61</accession>
<evidence type="ECO:0000313" key="15">
    <source>
        <dbReference type="EMBL" id="ORI97574.1"/>
    </source>
</evidence>
<evidence type="ECO:0000256" key="6">
    <source>
        <dbReference type="ARBA" id="ARBA00022777"/>
    </source>
</evidence>
<keyword evidence="3 12" id="KW-0808">Transferase</keyword>